<comment type="similarity">
    <text evidence="6">Belongs to the biotin--protein ligase family.</text>
</comment>
<feature type="binding site" evidence="6">
    <location>
        <begin position="93"/>
        <end position="95"/>
    </location>
    <ligand>
        <name>biotin</name>
        <dbReference type="ChEBI" id="CHEBI:57586"/>
    </ligand>
</feature>
<evidence type="ECO:0000313" key="9">
    <source>
        <dbReference type="Proteomes" id="UP001432180"/>
    </source>
</evidence>
<evidence type="ECO:0000259" key="7">
    <source>
        <dbReference type="PROSITE" id="PS51733"/>
    </source>
</evidence>
<gene>
    <name evidence="6 8" type="primary">birA</name>
    <name evidence="8" type="ORF">Thiowin_02317</name>
</gene>
<dbReference type="InterPro" id="IPR030855">
    <property type="entry name" value="Bifunct_BirA"/>
</dbReference>
<keyword evidence="3 6" id="KW-0067">ATP-binding</keyword>
<name>A0ABZ0S9V0_9GAMM</name>
<dbReference type="Proteomes" id="UP001432180">
    <property type="component" value="Chromosome"/>
</dbReference>
<dbReference type="EMBL" id="CP121472">
    <property type="protein sequence ID" value="WPL17314.1"/>
    <property type="molecule type" value="Genomic_DNA"/>
</dbReference>
<evidence type="ECO:0000256" key="1">
    <source>
        <dbReference type="ARBA" id="ARBA00022598"/>
    </source>
</evidence>
<dbReference type="InterPro" id="IPR003142">
    <property type="entry name" value="BPL_C"/>
</dbReference>
<dbReference type="PROSITE" id="PS51733">
    <property type="entry name" value="BPL_LPL_CATALYTIC"/>
    <property type="match status" value="1"/>
</dbReference>
<dbReference type="SUPFAM" id="SSF55681">
    <property type="entry name" value="Class II aaRS and biotin synthetases"/>
    <property type="match status" value="1"/>
</dbReference>
<keyword evidence="6" id="KW-0804">Transcription</keyword>
<protein>
    <recommendedName>
        <fullName evidence="6">Bifunctional ligase/repressor BirA</fullName>
    </recommendedName>
    <alternativeName>
        <fullName evidence="6">Biotin operon repressor</fullName>
    </alternativeName>
    <alternativeName>
        <fullName evidence="6">Biotin--[acetyl-CoA-carboxylase] ligase</fullName>
        <ecNumber evidence="6">6.3.4.15</ecNumber>
    </alternativeName>
    <alternativeName>
        <fullName evidence="6">Biotin--protein ligase</fullName>
    </alternativeName>
    <alternativeName>
        <fullName evidence="6">Biotin-[acetyl-CoA carboxylase] synthetase</fullName>
    </alternativeName>
</protein>
<keyword evidence="1 6" id="KW-0436">Ligase</keyword>
<dbReference type="EC" id="6.3.4.15" evidence="6"/>
<dbReference type="PANTHER" id="PTHR12835">
    <property type="entry name" value="BIOTIN PROTEIN LIGASE"/>
    <property type="match status" value="1"/>
</dbReference>
<dbReference type="InterPro" id="IPR036390">
    <property type="entry name" value="WH_DNA-bd_sf"/>
</dbReference>
<dbReference type="Pfam" id="PF02237">
    <property type="entry name" value="BPL_C"/>
    <property type="match status" value="1"/>
</dbReference>
<keyword evidence="6" id="KW-0238">DNA-binding</keyword>
<proteinExistence type="inferred from homology"/>
<evidence type="ECO:0000256" key="3">
    <source>
        <dbReference type="ARBA" id="ARBA00022840"/>
    </source>
</evidence>
<dbReference type="Gene3D" id="2.30.30.100">
    <property type="match status" value="1"/>
</dbReference>
<evidence type="ECO:0000256" key="6">
    <source>
        <dbReference type="HAMAP-Rule" id="MF_00978"/>
    </source>
</evidence>
<accession>A0ABZ0S9V0</accession>
<feature type="binding site" evidence="6">
    <location>
        <begin position="121"/>
        <end position="123"/>
    </location>
    <ligand>
        <name>biotin</name>
        <dbReference type="ChEBI" id="CHEBI:57586"/>
    </ligand>
</feature>
<dbReference type="NCBIfam" id="TIGR00121">
    <property type="entry name" value="birA_ligase"/>
    <property type="match status" value="1"/>
</dbReference>
<evidence type="ECO:0000313" key="8">
    <source>
        <dbReference type="EMBL" id="WPL17314.1"/>
    </source>
</evidence>
<dbReference type="NCBIfam" id="NF008847">
    <property type="entry name" value="PRK11886.1-2"/>
    <property type="match status" value="1"/>
</dbReference>
<evidence type="ECO:0000256" key="4">
    <source>
        <dbReference type="ARBA" id="ARBA00023267"/>
    </source>
</evidence>
<keyword evidence="4 6" id="KW-0092">Biotin</keyword>
<dbReference type="InterPro" id="IPR036388">
    <property type="entry name" value="WH-like_DNA-bd_sf"/>
</dbReference>
<organism evidence="8 9">
    <name type="scientific">Thiorhodovibrio winogradskyi</name>
    <dbReference type="NCBI Taxonomy" id="77007"/>
    <lineage>
        <taxon>Bacteria</taxon>
        <taxon>Pseudomonadati</taxon>
        <taxon>Pseudomonadota</taxon>
        <taxon>Gammaproteobacteria</taxon>
        <taxon>Chromatiales</taxon>
        <taxon>Chromatiaceae</taxon>
        <taxon>Thiorhodovibrio</taxon>
    </lineage>
</organism>
<sequence>MDTETRLIRLLADGERHSGAALATVLGISRAGVWKAIQRASQRFEIEILASKGQGYQLPAPLELLDATAIAAKLPPEAGGRIGPIHCFEDIDSTNSWLFTLGRGQTANGTCVLAERQSAGRGRHGRAWYSPFGANLYLSMLWQFDTGPAALGPLSLAAGAALCQALESLGITDLQLKWPNDIHWHGRKLGGLLIEIAGETQGPSRAVIGLGLNLRMPATAAATIDQPWVDLSEICQGSPPERNTIAARCIDQLSAMLIRFLALGPEPFLNAWRRFDAYRDQAVSLHWGEHSVEGIYRGIDDQGALLLQSGQATRRFTAGEVSLRAARP</sequence>
<keyword evidence="6" id="KW-0678">Repressor</keyword>
<keyword evidence="2 6" id="KW-0547">Nucleotide-binding</keyword>
<dbReference type="InterPro" id="IPR008988">
    <property type="entry name" value="Transcriptional_repressor_C"/>
</dbReference>
<feature type="DNA-binding region" description="H-T-H motif" evidence="6">
    <location>
        <begin position="19"/>
        <end position="38"/>
    </location>
</feature>
<dbReference type="PANTHER" id="PTHR12835:SF5">
    <property type="entry name" value="BIOTIN--PROTEIN LIGASE"/>
    <property type="match status" value="1"/>
</dbReference>
<dbReference type="InterPro" id="IPR004143">
    <property type="entry name" value="BPL_LPL_catalytic"/>
</dbReference>
<dbReference type="InterPro" id="IPR013196">
    <property type="entry name" value="HTH_11"/>
</dbReference>
<comment type="catalytic activity">
    <reaction evidence="5 6">
        <text>biotin + L-lysyl-[protein] + ATP = N(6)-biotinyl-L-lysyl-[protein] + AMP + diphosphate + H(+)</text>
        <dbReference type="Rhea" id="RHEA:11756"/>
        <dbReference type="Rhea" id="RHEA-COMP:9752"/>
        <dbReference type="Rhea" id="RHEA-COMP:10505"/>
        <dbReference type="ChEBI" id="CHEBI:15378"/>
        <dbReference type="ChEBI" id="CHEBI:29969"/>
        <dbReference type="ChEBI" id="CHEBI:30616"/>
        <dbReference type="ChEBI" id="CHEBI:33019"/>
        <dbReference type="ChEBI" id="CHEBI:57586"/>
        <dbReference type="ChEBI" id="CHEBI:83144"/>
        <dbReference type="ChEBI" id="CHEBI:456215"/>
        <dbReference type="EC" id="6.3.4.15"/>
    </reaction>
</comment>
<reference evidence="8 9" key="1">
    <citation type="journal article" date="2023" name="Microorganisms">
        <title>Thiorhodovibrio frisius and Trv. litoralis spp. nov., Two Novel Members from a Clade of Fastidious Purple Sulfur Bacteria That Exhibit Unique Red-Shifted Light-Harvesting Capabilities.</title>
        <authorList>
            <person name="Methner A."/>
            <person name="Kuzyk S.B."/>
            <person name="Petersen J."/>
            <person name="Bauer S."/>
            <person name="Brinkmann H."/>
            <person name="Sichau K."/>
            <person name="Wanner G."/>
            <person name="Wolf J."/>
            <person name="Neumann-Schaal M."/>
            <person name="Henke P."/>
            <person name="Tank M."/>
            <person name="Sproer C."/>
            <person name="Bunk B."/>
            <person name="Overmann J."/>
        </authorList>
    </citation>
    <scope>NUCLEOTIDE SEQUENCE [LARGE SCALE GENOMIC DNA]</scope>
    <source>
        <strain evidence="8 9">DSM 6702</strain>
    </source>
</reference>
<feature type="binding site" evidence="6">
    <location>
        <position position="117"/>
    </location>
    <ligand>
        <name>biotin</name>
        <dbReference type="ChEBI" id="CHEBI:57586"/>
    </ligand>
</feature>
<evidence type="ECO:0000256" key="5">
    <source>
        <dbReference type="ARBA" id="ARBA00047846"/>
    </source>
</evidence>
<dbReference type="CDD" id="cd16442">
    <property type="entry name" value="BPL"/>
    <property type="match status" value="1"/>
</dbReference>
<dbReference type="Gene3D" id="3.30.930.10">
    <property type="entry name" value="Bira Bifunctional Protein, Domain 2"/>
    <property type="match status" value="1"/>
</dbReference>
<dbReference type="InterPro" id="IPR045864">
    <property type="entry name" value="aa-tRNA-synth_II/BPL/LPL"/>
</dbReference>
<comment type="function">
    <text evidence="6">Acts both as a biotin--[acetyl-CoA-carboxylase] ligase and a biotin-operon repressor. In the presence of ATP, BirA activates biotin to form the BirA-biotinyl-5'-adenylate (BirA-bio-5'-AMP or holoBirA) complex. HoloBirA can either transfer the biotinyl moiety to the biotin carboxyl carrier protein (BCCP) subunit of acetyl-CoA carboxylase, or bind to the biotin operator site and inhibit transcription of the operon.</text>
</comment>
<dbReference type="SUPFAM" id="SSF46785">
    <property type="entry name" value="Winged helix' DNA-binding domain"/>
    <property type="match status" value="1"/>
</dbReference>
<dbReference type="SUPFAM" id="SSF50037">
    <property type="entry name" value="C-terminal domain of transcriptional repressors"/>
    <property type="match status" value="1"/>
</dbReference>
<feature type="domain" description="BPL/LPL catalytic" evidence="7">
    <location>
        <begin position="80"/>
        <end position="261"/>
    </location>
</feature>
<dbReference type="Pfam" id="PF03099">
    <property type="entry name" value="BPL_LplA_LipB"/>
    <property type="match status" value="1"/>
</dbReference>
<dbReference type="RefSeq" id="WP_328987832.1">
    <property type="nucleotide sequence ID" value="NZ_CP121472.1"/>
</dbReference>
<feature type="binding site" evidence="6">
    <location>
        <position position="188"/>
    </location>
    <ligand>
        <name>biotin</name>
        <dbReference type="ChEBI" id="CHEBI:57586"/>
    </ligand>
</feature>
<keyword evidence="9" id="KW-1185">Reference proteome</keyword>
<dbReference type="Pfam" id="PF08279">
    <property type="entry name" value="HTH_11"/>
    <property type="match status" value="1"/>
</dbReference>
<evidence type="ECO:0000256" key="2">
    <source>
        <dbReference type="ARBA" id="ARBA00022741"/>
    </source>
</evidence>
<dbReference type="Gene3D" id="1.10.10.10">
    <property type="entry name" value="Winged helix-like DNA-binding domain superfamily/Winged helix DNA-binding domain"/>
    <property type="match status" value="1"/>
</dbReference>
<dbReference type="HAMAP" id="MF_00978">
    <property type="entry name" value="Bifunct_BirA"/>
    <property type="match status" value="1"/>
</dbReference>
<dbReference type="InterPro" id="IPR004408">
    <property type="entry name" value="Biotin_CoA_COase_ligase"/>
</dbReference>
<keyword evidence="6" id="KW-0805">Transcription regulation</keyword>